<feature type="transmembrane region" description="Helical" evidence="1">
    <location>
        <begin position="112"/>
        <end position="131"/>
    </location>
</feature>
<dbReference type="OrthoDB" id="9966572at2"/>
<keyword evidence="1" id="KW-0472">Membrane</keyword>
<evidence type="ECO:0000256" key="1">
    <source>
        <dbReference type="SAM" id="Phobius"/>
    </source>
</evidence>
<sequence length="191" mass="21586">MTNTKAFQASLREDIENLPNLQLDSVSPSSFYFPLLKEWFRYFIILCLANVVVVYGLAYTSSFYIRGVHHLARDIILPNFFFSLALLVFLSQYHIFRLLAKDKLKSLNYIQEVINKLELVFLALFILFYAFCLQTEGDIAGTIMGASVSAFVSASLCMGLVVMFGAARVGLPVILSLISKFLEKKQDNQAE</sequence>
<feature type="transmembrane region" description="Helical" evidence="1">
    <location>
        <begin position="80"/>
        <end position="100"/>
    </location>
</feature>
<feature type="transmembrane region" description="Helical" evidence="1">
    <location>
        <begin position="39"/>
        <end position="60"/>
    </location>
</feature>
<evidence type="ECO:0000313" key="2">
    <source>
        <dbReference type="EMBL" id="STX81269.1"/>
    </source>
</evidence>
<feature type="transmembrane region" description="Helical" evidence="1">
    <location>
        <begin position="151"/>
        <end position="178"/>
    </location>
</feature>
<dbReference type="Proteomes" id="UP000254794">
    <property type="component" value="Unassembled WGS sequence"/>
</dbReference>
<reference evidence="2 3" key="1">
    <citation type="submission" date="2018-06" db="EMBL/GenBank/DDBJ databases">
        <authorList>
            <consortium name="Pathogen Informatics"/>
            <person name="Doyle S."/>
        </authorList>
    </citation>
    <scope>NUCLEOTIDE SEQUENCE [LARGE SCALE GENOMIC DNA]</scope>
    <source>
        <strain evidence="2 3">NCTC13316</strain>
    </source>
</reference>
<accession>A0A378K9R5</accession>
<organism evidence="2 3">
    <name type="scientific">Legionella busanensis</name>
    <dbReference type="NCBI Taxonomy" id="190655"/>
    <lineage>
        <taxon>Bacteria</taxon>
        <taxon>Pseudomonadati</taxon>
        <taxon>Pseudomonadota</taxon>
        <taxon>Gammaproteobacteria</taxon>
        <taxon>Legionellales</taxon>
        <taxon>Legionellaceae</taxon>
        <taxon>Legionella</taxon>
    </lineage>
</organism>
<dbReference type="RefSeq" id="WP_115332678.1">
    <property type="nucleotide sequence ID" value="NZ_CAAAHP010000013.1"/>
</dbReference>
<dbReference type="EMBL" id="UGOD01000002">
    <property type="protein sequence ID" value="STX81269.1"/>
    <property type="molecule type" value="Genomic_DNA"/>
</dbReference>
<keyword evidence="1" id="KW-1133">Transmembrane helix</keyword>
<protein>
    <recommendedName>
        <fullName evidence="4">Transmembrane protein</fullName>
    </recommendedName>
</protein>
<keyword evidence="1" id="KW-0812">Transmembrane</keyword>
<name>A0A378K9R5_9GAMM</name>
<evidence type="ECO:0008006" key="4">
    <source>
        <dbReference type="Google" id="ProtNLM"/>
    </source>
</evidence>
<evidence type="ECO:0000313" key="3">
    <source>
        <dbReference type="Proteomes" id="UP000254794"/>
    </source>
</evidence>
<gene>
    <name evidence="2" type="ORF">NCTC13316_03138</name>
</gene>
<proteinExistence type="predicted"/>
<keyword evidence="3" id="KW-1185">Reference proteome</keyword>
<dbReference type="AlphaFoldDB" id="A0A378K9R5"/>